<proteinExistence type="predicted"/>
<evidence type="ECO:0000313" key="2">
    <source>
        <dbReference type="Proteomes" id="UP000018958"/>
    </source>
</evidence>
<dbReference type="EMBL" id="ANIX01002395">
    <property type="protein sequence ID" value="ETP12274.1"/>
    <property type="molecule type" value="Genomic_DNA"/>
</dbReference>
<name>W2WRW5_PHYNI</name>
<reference evidence="1 2" key="1">
    <citation type="submission" date="2013-11" db="EMBL/GenBank/DDBJ databases">
        <title>The Genome Sequence of Phytophthora parasitica CJ01A1.</title>
        <authorList>
            <consortium name="The Broad Institute Genomics Platform"/>
            <person name="Russ C."/>
            <person name="Tyler B."/>
            <person name="Panabieres F."/>
            <person name="Shan W."/>
            <person name="Tripathy S."/>
            <person name="Grunwald N."/>
            <person name="Machado M."/>
            <person name="Johnson C.S."/>
            <person name="Walker B."/>
            <person name="Young S.K."/>
            <person name="Zeng Q."/>
            <person name="Gargeya S."/>
            <person name="Fitzgerald M."/>
            <person name="Haas B."/>
            <person name="Abouelleil A."/>
            <person name="Allen A.W."/>
            <person name="Alvarado L."/>
            <person name="Arachchi H.M."/>
            <person name="Berlin A.M."/>
            <person name="Chapman S.B."/>
            <person name="Gainer-Dewar J."/>
            <person name="Goldberg J."/>
            <person name="Griggs A."/>
            <person name="Gujja S."/>
            <person name="Hansen M."/>
            <person name="Howarth C."/>
            <person name="Imamovic A."/>
            <person name="Ireland A."/>
            <person name="Larimer J."/>
            <person name="McCowan C."/>
            <person name="Murphy C."/>
            <person name="Pearson M."/>
            <person name="Poon T.W."/>
            <person name="Priest M."/>
            <person name="Roberts A."/>
            <person name="Saif S."/>
            <person name="Shea T."/>
            <person name="Sisk P."/>
            <person name="Sykes S."/>
            <person name="Wortman J."/>
            <person name="Nusbaum C."/>
            <person name="Birren B."/>
        </authorList>
    </citation>
    <scope>NUCLEOTIDE SEQUENCE [LARGE SCALE GENOMIC DNA]</scope>
    <source>
        <strain evidence="1 2">CJ01A1</strain>
    </source>
</reference>
<comment type="caution">
    <text evidence="1">The sequence shown here is derived from an EMBL/GenBank/DDBJ whole genome shotgun (WGS) entry which is preliminary data.</text>
</comment>
<dbReference type="AlphaFoldDB" id="W2WRW5"/>
<dbReference type="OrthoDB" id="10400720at2759"/>
<gene>
    <name evidence="1" type="ORF">F441_12319</name>
</gene>
<dbReference type="Proteomes" id="UP000018958">
    <property type="component" value="Unassembled WGS sequence"/>
</dbReference>
<sequence>MAEVPLTSPPPASAISNKQVVLFYFSPCVDASGEPTDYFKCKVCATTHKQALGRGVTNLCQHIRLKHPQL</sequence>
<evidence type="ECO:0008006" key="3">
    <source>
        <dbReference type="Google" id="ProtNLM"/>
    </source>
</evidence>
<accession>W2WRW5</accession>
<organism evidence="1 2">
    <name type="scientific">Phytophthora nicotianae CJ01A1</name>
    <dbReference type="NCBI Taxonomy" id="1317063"/>
    <lineage>
        <taxon>Eukaryota</taxon>
        <taxon>Sar</taxon>
        <taxon>Stramenopiles</taxon>
        <taxon>Oomycota</taxon>
        <taxon>Peronosporomycetes</taxon>
        <taxon>Peronosporales</taxon>
        <taxon>Peronosporaceae</taxon>
        <taxon>Phytophthora</taxon>
    </lineage>
</organism>
<protein>
    <recommendedName>
        <fullName evidence="3">BED-type domain-containing protein</fullName>
    </recommendedName>
</protein>
<evidence type="ECO:0000313" key="1">
    <source>
        <dbReference type="EMBL" id="ETP12274.1"/>
    </source>
</evidence>